<dbReference type="GO" id="GO:0031514">
    <property type="term" value="C:motile cilium"/>
    <property type="evidence" value="ECO:0007669"/>
    <property type="project" value="UniProtKB-SubCell"/>
</dbReference>
<keyword evidence="6" id="KW-0966">Cell projection</keyword>
<keyword evidence="5" id="KW-0969">Cilium</keyword>
<evidence type="ECO:0000256" key="1">
    <source>
        <dbReference type="ARBA" id="ARBA00004230"/>
    </source>
</evidence>
<dbReference type="AlphaFoldDB" id="A0A836GSG1"/>
<dbReference type="InterPro" id="IPR003409">
    <property type="entry name" value="MORN"/>
</dbReference>
<dbReference type="SUPFAM" id="SSF82185">
    <property type="entry name" value="Histone H3 K4-specific methyltransferase SET7/9 N-terminal domain"/>
    <property type="match status" value="1"/>
</dbReference>
<dbReference type="InterPro" id="IPR042814">
    <property type="entry name" value="Morn5"/>
</dbReference>
<evidence type="ECO:0000256" key="5">
    <source>
        <dbReference type="ARBA" id="ARBA00023069"/>
    </source>
</evidence>
<keyword evidence="3" id="KW-0677">Repeat</keyword>
<dbReference type="KEGG" id="loi:92357847"/>
<accession>A0A836GSG1</accession>
<keyword evidence="10" id="KW-1185">Reference proteome</keyword>
<name>A0A836GSG1_9TRYP</name>
<protein>
    <recommendedName>
        <fullName evidence="2">MORN repeat-containing protein 5</fullName>
    </recommendedName>
</protein>
<evidence type="ECO:0000256" key="4">
    <source>
        <dbReference type="ARBA" id="ARBA00022846"/>
    </source>
</evidence>
<evidence type="ECO:0000313" key="9">
    <source>
        <dbReference type="EMBL" id="KAG5479279.1"/>
    </source>
</evidence>
<evidence type="ECO:0000256" key="6">
    <source>
        <dbReference type="ARBA" id="ARBA00023273"/>
    </source>
</evidence>
<comment type="caution">
    <text evidence="9">The sequence shown here is derived from an EMBL/GenBank/DDBJ whole genome shotgun (WGS) entry which is preliminary data.</text>
</comment>
<reference evidence="9 10" key="1">
    <citation type="submission" date="2021-02" db="EMBL/GenBank/DDBJ databases">
        <title>Leishmania (Mundinia) orientalis Genome sequencing and assembly.</title>
        <authorList>
            <person name="Almutairi H."/>
            <person name="Gatherer D."/>
        </authorList>
    </citation>
    <scope>NUCLEOTIDE SEQUENCE [LARGE SCALE GENOMIC DNA]</scope>
    <source>
        <strain evidence="9">LSCM4</strain>
    </source>
</reference>
<dbReference type="PANTHER" id="PTHR46437:SF1">
    <property type="entry name" value="MORN REPEAT-CONTAINING PROTEIN 5"/>
    <property type="match status" value="1"/>
</dbReference>
<feature type="region of interest" description="Disordered" evidence="7">
    <location>
        <begin position="173"/>
        <end position="200"/>
    </location>
</feature>
<sequence>MYTRAGNIYKYSSLRCVLVRSAVTSPPLFPSPLSRLRLRSPLRGALLLASLDATVLLACLSLPLPHFYRCRLLPHLSSSLPPSPCQPHPSPSSLLTVFRSPLRSCGTSAITTPSPMEFIHCSYLGQHTADGRRFHGLGRYTFPNGDVYLGGMQDGQFHGNGVVFFRDRLCGSDGGGGGSPARASPASPRPPPPSSGDEAEDHTLHALLSPDTPSVVSTATMGGSPVAARDFAAPAGSSSCCGSGQYRGVWEHGRHVSGYYVFEDGLVYGSDAKTDTSDDLQKGCRASWTYCHGSDRRLWEEYLQNVAPVLPHEALLGGARLLHARKEASAKKDEHDSGAPATNADGTGEGLPMVLPRAFVHARTAPAFAKGQLTGIDDPRVTRWAESAAAAEERQGALRLQPRQQQVASPPSLPGCHPTIAGSSGDVDAEWGAPPELIESTVVLQFAMAVPTEGLRADGRLDDEEADMVVATDEVAEEGAVAAAALVTTPAAPQPALNLAVCRVVDVEDVNRTLVQIVAAP</sequence>
<evidence type="ECO:0000256" key="7">
    <source>
        <dbReference type="SAM" id="MobiDB-lite"/>
    </source>
</evidence>
<dbReference type="GeneID" id="92357847"/>
<evidence type="ECO:0000313" key="10">
    <source>
        <dbReference type="Proteomes" id="UP000674143"/>
    </source>
</evidence>
<keyword evidence="8" id="KW-0472">Membrane</keyword>
<dbReference type="RefSeq" id="XP_067063372.1">
    <property type="nucleotide sequence ID" value="XM_067203913.1"/>
</dbReference>
<evidence type="ECO:0000256" key="3">
    <source>
        <dbReference type="ARBA" id="ARBA00022737"/>
    </source>
</evidence>
<evidence type="ECO:0000256" key="2">
    <source>
        <dbReference type="ARBA" id="ARBA00016322"/>
    </source>
</evidence>
<organism evidence="9 10">
    <name type="scientific">Leishmania orientalis</name>
    <dbReference type="NCBI Taxonomy" id="2249476"/>
    <lineage>
        <taxon>Eukaryota</taxon>
        <taxon>Discoba</taxon>
        <taxon>Euglenozoa</taxon>
        <taxon>Kinetoplastea</taxon>
        <taxon>Metakinetoplastina</taxon>
        <taxon>Trypanosomatida</taxon>
        <taxon>Trypanosomatidae</taxon>
        <taxon>Leishmaniinae</taxon>
        <taxon>Leishmania</taxon>
    </lineage>
</organism>
<gene>
    <name evidence="9" type="ORF">LSCM4_01871</name>
</gene>
<dbReference type="PANTHER" id="PTHR46437">
    <property type="entry name" value="MORN REPEAT-CONTAINING PROTEIN 5"/>
    <property type="match status" value="1"/>
</dbReference>
<evidence type="ECO:0000256" key="8">
    <source>
        <dbReference type="SAM" id="Phobius"/>
    </source>
</evidence>
<keyword evidence="4" id="KW-0282">Flagellum</keyword>
<dbReference type="Pfam" id="PF02493">
    <property type="entry name" value="MORN"/>
    <property type="match status" value="3"/>
</dbReference>
<dbReference type="EMBL" id="JAFHLR010000022">
    <property type="protein sequence ID" value="KAG5479279.1"/>
    <property type="molecule type" value="Genomic_DNA"/>
</dbReference>
<dbReference type="Proteomes" id="UP000674143">
    <property type="component" value="Chromosome 22"/>
</dbReference>
<feature type="region of interest" description="Disordered" evidence="7">
    <location>
        <begin position="326"/>
        <end position="350"/>
    </location>
</feature>
<comment type="subcellular location">
    <subcellularLocation>
        <location evidence="1">Cell projection</location>
        <location evidence="1">Cilium</location>
        <location evidence="1">Flagellum</location>
    </subcellularLocation>
</comment>
<proteinExistence type="predicted"/>
<feature type="transmembrane region" description="Helical" evidence="8">
    <location>
        <begin position="45"/>
        <end position="68"/>
    </location>
</feature>
<keyword evidence="8" id="KW-1133">Transmembrane helix</keyword>
<dbReference type="Gene3D" id="2.20.110.10">
    <property type="entry name" value="Histone H3 K4-specific methyltransferase SET7/9 N-terminal domain"/>
    <property type="match status" value="1"/>
</dbReference>
<keyword evidence="8" id="KW-0812">Transmembrane</keyword>
<feature type="compositionally biased region" description="Basic and acidic residues" evidence="7">
    <location>
        <begin position="326"/>
        <end position="337"/>
    </location>
</feature>